<dbReference type="EMBL" id="JAGTJS010000008">
    <property type="protein sequence ID" value="KAH7260468.1"/>
    <property type="molecule type" value="Genomic_DNA"/>
</dbReference>
<evidence type="ECO:0000313" key="2">
    <source>
        <dbReference type="Proteomes" id="UP000736672"/>
    </source>
</evidence>
<keyword evidence="2" id="KW-1185">Reference proteome</keyword>
<comment type="caution">
    <text evidence="1">The sequence shown here is derived from an EMBL/GenBank/DDBJ whole genome shotgun (WGS) entry which is preliminary data.</text>
</comment>
<proteinExistence type="predicted"/>
<evidence type="ECO:0000313" key="1">
    <source>
        <dbReference type="EMBL" id="KAH7260468.1"/>
    </source>
</evidence>
<dbReference type="OrthoDB" id="4764735at2759"/>
<sequence length="271" mass="30701">MTSNVNLPCTMTRIAPPSEEDYSHEPSNLSLCGDSYFFSGRFRSYGRVPKAVEENNELDFDHVNGAYTTEYIVLGPNERYFRCRRIREGEVAAMNSSDLEDYEEVTDFCDDHQVERPAFLCFGPNGTFYIRTVNDEEKWNLPADTVRDALQVTPGAAQSGAQGLWLGAEGSWVVQYRDGSFRFDLRGRYTALERALRQAQEDGVRISGLALNPLDANSYACVFSDGVVEYEAGQAGFDGKEFEKWCEENFELKELHKLLAEISEVTRSNWP</sequence>
<dbReference type="AlphaFoldDB" id="A0A9P9HNY9"/>
<organism evidence="1 2">
    <name type="scientific">Fusarium solani</name>
    <name type="common">Filamentous fungus</name>
    <dbReference type="NCBI Taxonomy" id="169388"/>
    <lineage>
        <taxon>Eukaryota</taxon>
        <taxon>Fungi</taxon>
        <taxon>Dikarya</taxon>
        <taxon>Ascomycota</taxon>
        <taxon>Pezizomycotina</taxon>
        <taxon>Sordariomycetes</taxon>
        <taxon>Hypocreomycetidae</taxon>
        <taxon>Hypocreales</taxon>
        <taxon>Nectriaceae</taxon>
        <taxon>Fusarium</taxon>
        <taxon>Fusarium solani species complex</taxon>
    </lineage>
</organism>
<gene>
    <name evidence="1" type="ORF">B0J15DRAFT_492599</name>
</gene>
<accession>A0A9P9HNY9</accession>
<reference evidence="1" key="1">
    <citation type="journal article" date="2021" name="Nat. Commun.">
        <title>Genetic determinants of endophytism in the Arabidopsis root mycobiome.</title>
        <authorList>
            <person name="Mesny F."/>
            <person name="Miyauchi S."/>
            <person name="Thiergart T."/>
            <person name="Pickel B."/>
            <person name="Atanasova L."/>
            <person name="Karlsson M."/>
            <person name="Huettel B."/>
            <person name="Barry K.W."/>
            <person name="Haridas S."/>
            <person name="Chen C."/>
            <person name="Bauer D."/>
            <person name="Andreopoulos W."/>
            <person name="Pangilinan J."/>
            <person name="LaButti K."/>
            <person name="Riley R."/>
            <person name="Lipzen A."/>
            <person name="Clum A."/>
            <person name="Drula E."/>
            <person name="Henrissat B."/>
            <person name="Kohler A."/>
            <person name="Grigoriev I.V."/>
            <person name="Martin F.M."/>
            <person name="Hacquard S."/>
        </authorList>
    </citation>
    <scope>NUCLEOTIDE SEQUENCE</scope>
    <source>
        <strain evidence="1">FSSC 5 MPI-SDFR-AT-0091</strain>
    </source>
</reference>
<protein>
    <submittedName>
        <fullName evidence="1">Uncharacterized protein</fullName>
    </submittedName>
</protein>
<name>A0A9P9HNY9_FUSSL</name>
<dbReference type="Proteomes" id="UP000736672">
    <property type="component" value="Unassembled WGS sequence"/>
</dbReference>